<feature type="domain" description="TonB-dependent receptor-like beta-barrel" evidence="14">
    <location>
        <begin position="303"/>
        <end position="751"/>
    </location>
</feature>
<dbReference type="HOGENOM" id="CLU_008287_15_1_5"/>
<dbReference type="Gene3D" id="2.40.170.20">
    <property type="entry name" value="TonB-dependent receptor, beta-barrel domain"/>
    <property type="match status" value="1"/>
</dbReference>
<sequence length="800" mass="88121">MSTIGSINQRGYRRLGYCLLLASTAIASAAHAQSAPAPGDGDDIIVTASKREENLQDVPIAITALGAEKLERLQIADFDDYARYLPNLSYQTAGPGYSIVYFRGLSSGDNGNHSGSLPSVGTYLDEQPITTTTGALDLHLYDIARVEALAGPQGTLYGASSQAGTIRIITNKPDTSAFYGAAEVELNTVSKGGEGYVGQAFINAPLSEKAAIRVVGWYDKDAGYIDNVPGSLSFPTSGITMNNDAFVEKNYNDVETYGGRAALKVDLDEDWTITPQIMAQKQKSHGFFAVESGLDDLQVQQFNPEFNNDRWWQATLTLEGKIGNWDVTYAGGYLRRKIDGASDYSDYAYFYDQIAGYGAYFYDNDGNFVNPNQYIQSRDRFTKQSHELRFASPADGRVRFIGGLFYQRQTHNIEQNYIIDNIADSITVPGTESNIWLTKQLRVDRDYAIFGELTADVTDKLTATMGVRVYKFDNTLFGFFGFSDGYSSRTGVSQCFRPSELAGTPCTNIDQRARDTDFLHKLNLTYKFTEDALVYGTISRGFRPGGPNRRATRPPFEPDFVENYEVGFKTTWLDKRLRVNGALYYIDWTNFQNSALGLNGLTEIANAADARIYGAEFDIYVNPLPGLTVTASGSYTDAKTTTDFCSFPNAARDCSLPGPGGEENALQAPAGVRLPLTARFKGNVVGRYEFAVGSTVQAHVQGSITYDGKRRSDLRPFEESIYGALPSYDTVDLSTGLTDKRWSIELFVRNLFDTRGRVGNTIQCLEPVCGDIDNVTDSGGKIYTYLTQPRTIGLKLGTKF</sequence>
<evidence type="ECO:0000256" key="8">
    <source>
        <dbReference type="ARBA" id="ARBA00023077"/>
    </source>
</evidence>
<dbReference type="STRING" id="1123269.NX02_22960"/>
<dbReference type="GO" id="GO:0006826">
    <property type="term" value="P:iron ion transport"/>
    <property type="evidence" value="ECO:0007669"/>
    <property type="project" value="UniProtKB-KW"/>
</dbReference>
<keyword evidence="4" id="KW-0410">Iron transport</keyword>
<evidence type="ECO:0000256" key="1">
    <source>
        <dbReference type="ARBA" id="ARBA00004571"/>
    </source>
</evidence>
<dbReference type="PANTHER" id="PTHR32552:SF81">
    <property type="entry name" value="TONB-DEPENDENT OUTER MEMBRANE RECEPTOR"/>
    <property type="match status" value="1"/>
</dbReference>
<keyword evidence="7" id="KW-0406">Ion transport</keyword>
<evidence type="ECO:0008006" key="18">
    <source>
        <dbReference type="Google" id="ProtNLM"/>
    </source>
</evidence>
<evidence type="ECO:0000259" key="14">
    <source>
        <dbReference type="Pfam" id="PF00593"/>
    </source>
</evidence>
<evidence type="ECO:0000256" key="2">
    <source>
        <dbReference type="ARBA" id="ARBA00022448"/>
    </source>
</evidence>
<dbReference type="GO" id="GO:0009279">
    <property type="term" value="C:cell outer membrane"/>
    <property type="evidence" value="ECO:0007669"/>
    <property type="project" value="UniProtKB-SubCell"/>
</dbReference>
<dbReference type="AlphaFoldDB" id="W0AKK2"/>
<evidence type="ECO:0000256" key="4">
    <source>
        <dbReference type="ARBA" id="ARBA00022496"/>
    </source>
</evidence>
<reference evidence="16 17" key="1">
    <citation type="submission" date="2013-07" db="EMBL/GenBank/DDBJ databases">
        <title>Completed genome of Sphingomonas sanxanigenens NX02.</title>
        <authorList>
            <person name="Ma T."/>
            <person name="Huang H."/>
            <person name="Wu M."/>
            <person name="Li X."/>
            <person name="Li G."/>
        </authorList>
    </citation>
    <scope>NUCLEOTIDE SEQUENCE [LARGE SCALE GENOMIC DNA]</scope>
    <source>
        <strain evidence="16 17">NX02</strain>
    </source>
</reference>
<evidence type="ECO:0000256" key="12">
    <source>
        <dbReference type="RuleBase" id="RU003357"/>
    </source>
</evidence>
<keyword evidence="2 11" id="KW-0813">Transport</keyword>
<dbReference type="SUPFAM" id="SSF56935">
    <property type="entry name" value="Porins"/>
    <property type="match status" value="1"/>
</dbReference>
<keyword evidence="10 11" id="KW-0998">Cell outer membrane</keyword>
<dbReference type="PROSITE" id="PS52016">
    <property type="entry name" value="TONB_DEPENDENT_REC_3"/>
    <property type="match status" value="1"/>
</dbReference>
<name>W0AKK2_9SPHN</name>
<evidence type="ECO:0000256" key="7">
    <source>
        <dbReference type="ARBA" id="ARBA00023065"/>
    </source>
</evidence>
<dbReference type="Pfam" id="PF00593">
    <property type="entry name" value="TonB_dep_Rec_b-barrel"/>
    <property type="match status" value="1"/>
</dbReference>
<organism evidence="16 17">
    <name type="scientific">Sphingomonas sanxanigenens DSM 19645 = NX02</name>
    <dbReference type="NCBI Taxonomy" id="1123269"/>
    <lineage>
        <taxon>Bacteria</taxon>
        <taxon>Pseudomonadati</taxon>
        <taxon>Pseudomonadota</taxon>
        <taxon>Alphaproteobacteria</taxon>
        <taxon>Sphingomonadales</taxon>
        <taxon>Sphingomonadaceae</taxon>
        <taxon>Sphingomonas</taxon>
    </lineage>
</organism>
<dbReference type="EMBL" id="CP006644">
    <property type="protein sequence ID" value="AHE56210.1"/>
    <property type="molecule type" value="Genomic_DNA"/>
</dbReference>
<dbReference type="eggNOG" id="COG4773">
    <property type="taxonomic scope" value="Bacteria"/>
</dbReference>
<evidence type="ECO:0000313" key="16">
    <source>
        <dbReference type="EMBL" id="AHE56210.1"/>
    </source>
</evidence>
<evidence type="ECO:0000256" key="13">
    <source>
        <dbReference type="SAM" id="SignalP"/>
    </source>
</evidence>
<dbReference type="InterPro" id="IPR000531">
    <property type="entry name" value="Beta-barrel_TonB"/>
</dbReference>
<protein>
    <recommendedName>
        <fullName evidence="18">TonB-denpendent receptor</fullName>
    </recommendedName>
</protein>
<evidence type="ECO:0000256" key="9">
    <source>
        <dbReference type="ARBA" id="ARBA00023136"/>
    </source>
</evidence>
<feature type="domain" description="TonB-dependent receptor plug" evidence="15">
    <location>
        <begin position="55"/>
        <end position="165"/>
    </location>
</feature>
<keyword evidence="5 11" id="KW-0812">Transmembrane</keyword>
<dbReference type="KEGG" id="ssan:NX02_22960"/>
<accession>W0AKK2</accession>
<evidence type="ECO:0000256" key="10">
    <source>
        <dbReference type="ARBA" id="ARBA00023237"/>
    </source>
</evidence>
<dbReference type="Pfam" id="PF07715">
    <property type="entry name" value="Plug"/>
    <property type="match status" value="1"/>
</dbReference>
<proteinExistence type="inferred from homology"/>
<dbReference type="InterPro" id="IPR039426">
    <property type="entry name" value="TonB-dep_rcpt-like"/>
</dbReference>
<feature type="signal peptide" evidence="13">
    <location>
        <begin position="1"/>
        <end position="32"/>
    </location>
</feature>
<dbReference type="InterPro" id="IPR012910">
    <property type="entry name" value="Plug_dom"/>
</dbReference>
<dbReference type="PANTHER" id="PTHR32552">
    <property type="entry name" value="FERRICHROME IRON RECEPTOR-RELATED"/>
    <property type="match status" value="1"/>
</dbReference>
<comment type="subcellular location">
    <subcellularLocation>
        <location evidence="1 11">Cell outer membrane</location>
        <topology evidence="1 11">Multi-pass membrane protein</topology>
    </subcellularLocation>
</comment>
<dbReference type="OrthoDB" id="9760333at2"/>
<evidence type="ECO:0000259" key="15">
    <source>
        <dbReference type="Pfam" id="PF07715"/>
    </source>
</evidence>
<dbReference type="PATRIC" id="fig|1123269.5.peg.4492"/>
<dbReference type="Proteomes" id="UP000018851">
    <property type="component" value="Chromosome"/>
</dbReference>
<evidence type="ECO:0000256" key="3">
    <source>
        <dbReference type="ARBA" id="ARBA00022452"/>
    </source>
</evidence>
<keyword evidence="13" id="KW-0732">Signal</keyword>
<feature type="chain" id="PRO_5004785665" description="TonB-denpendent receptor" evidence="13">
    <location>
        <begin position="33"/>
        <end position="800"/>
    </location>
</feature>
<keyword evidence="3 11" id="KW-1134">Transmembrane beta strand</keyword>
<evidence type="ECO:0000256" key="6">
    <source>
        <dbReference type="ARBA" id="ARBA00023004"/>
    </source>
</evidence>
<keyword evidence="17" id="KW-1185">Reference proteome</keyword>
<evidence type="ECO:0000313" key="17">
    <source>
        <dbReference type="Proteomes" id="UP000018851"/>
    </source>
</evidence>
<keyword evidence="9 11" id="KW-0472">Membrane</keyword>
<keyword evidence="6" id="KW-0408">Iron</keyword>
<keyword evidence="8 12" id="KW-0798">TonB box</keyword>
<gene>
    <name evidence="16" type="ORF">NX02_22960</name>
</gene>
<evidence type="ECO:0000256" key="5">
    <source>
        <dbReference type="ARBA" id="ARBA00022692"/>
    </source>
</evidence>
<evidence type="ECO:0000256" key="11">
    <source>
        <dbReference type="PROSITE-ProRule" id="PRU01360"/>
    </source>
</evidence>
<dbReference type="RefSeq" id="WP_025294335.1">
    <property type="nucleotide sequence ID" value="NZ_CP006644.1"/>
</dbReference>
<dbReference type="InterPro" id="IPR036942">
    <property type="entry name" value="Beta-barrel_TonB_sf"/>
</dbReference>
<comment type="similarity">
    <text evidence="11 12">Belongs to the TonB-dependent receptor family.</text>
</comment>